<name>A0AAD5RP23_9PEZI</name>
<protein>
    <recommendedName>
        <fullName evidence="1">Heterokaryon incompatibility domain-containing protein</fullName>
    </recommendedName>
</protein>
<gene>
    <name evidence="2" type="ORF">MKZ38_002309</name>
</gene>
<dbReference type="PANTHER" id="PTHR24148">
    <property type="entry name" value="ANKYRIN REPEAT DOMAIN-CONTAINING PROTEIN 39 HOMOLOG-RELATED"/>
    <property type="match status" value="1"/>
</dbReference>
<dbReference type="AlphaFoldDB" id="A0AAD5RP23"/>
<reference evidence="2" key="1">
    <citation type="submission" date="2022-07" db="EMBL/GenBank/DDBJ databases">
        <title>Draft genome sequence of Zalerion maritima ATCC 34329, a (micro)plastics degrading marine fungus.</title>
        <authorList>
            <person name="Paco A."/>
            <person name="Goncalves M.F.M."/>
            <person name="Rocha-Santos T.A.P."/>
            <person name="Alves A."/>
        </authorList>
    </citation>
    <scope>NUCLEOTIDE SEQUENCE</scope>
    <source>
        <strain evidence="2">ATCC 34329</strain>
    </source>
</reference>
<keyword evidence="3" id="KW-1185">Reference proteome</keyword>
<dbReference type="Pfam" id="PF06985">
    <property type="entry name" value="HET"/>
    <property type="match status" value="1"/>
</dbReference>
<feature type="domain" description="Heterokaryon incompatibility" evidence="1">
    <location>
        <begin position="59"/>
        <end position="212"/>
    </location>
</feature>
<proteinExistence type="predicted"/>
<dbReference type="EMBL" id="JAKWBI020000169">
    <property type="protein sequence ID" value="KAJ2900610.1"/>
    <property type="molecule type" value="Genomic_DNA"/>
</dbReference>
<dbReference type="PANTHER" id="PTHR24148:SF73">
    <property type="entry name" value="HET DOMAIN PROTEIN (AFU_ORTHOLOGUE AFUA_8G01020)"/>
    <property type="match status" value="1"/>
</dbReference>
<dbReference type="Proteomes" id="UP001201980">
    <property type="component" value="Unassembled WGS sequence"/>
</dbReference>
<accession>A0AAD5RP23</accession>
<organism evidence="2 3">
    <name type="scientific">Zalerion maritima</name>
    <dbReference type="NCBI Taxonomy" id="339359"/>
    <lineage>
        <taxon>Eukaryota</taxon>
        <taxon>Fungi</taxon>
        <taxon>Dikarya</taxon>
        <taxon>Ascomycota</taxon>
        <taxon>Pezizomycotina</taxon>
        <taxon>Sordariomycetes</taxon>
        <taxon>Lulworthiomycetidae</taxon>
        <taxon>Lulworthiales</taxon>
        <taxon>Lulworthiaceae</taxon>
        <taxon>Zalerion</taxon>
    </lineage>
</organism>
<evidence type="ECO:0000313" key="2">
    <source>
        <dbReference type="EMBL" id="KAJ2900610.1"/>
    </source>
</evidence>
<dbReference type="InterPro" id="IPR052895">
    <property type="entry name" value="HetReg/Transcr_Mod"/>
</dbReference>
<dbReference type="InterPro" id="IPR010730">
    <property type="entry name" value="HET"/>
</dbReference>
<evidence type="ECO:0000259" key="1">
    <source>
        <dbReference type="Pfam" id="PF06985"/>
    </source>
</evidence>
<comment type="caution">
    <text evidence="2">The sequence shown here is derived from an EMBL/GenBank/DDBJ whole genome shotgun (WGS) entry which is preliminary data.</text>
</comment>
<sequence>MDVVRLAELHGRYVYEPLEQGSIRLLVLLEADDFQDDLEGGLVHIPLNAIYSDENPYPYVALSYVWGRTGRKVEMVKMYFDDKVLHVGKNLDSALRHMRRKDRAVFLWVDAICIDQSNVQERNHQVQQMRDIYSSARETVIYIGDQTGDNTGLSAWNFLERRAKWALNNNGDPDYNRPREMEDLIDFRGTLDDVHLDVLSRPWFGRVWVLQEVVVSRYVSIQCGRRCVPWDDFCRTIMLKEQVHDQYGHSLRRESSFEVVQLMFQLRAGFHLRTKNYGANYLPPWYEQVVQQNGASTDILDTLRRASGFLASDPRDKIIALLGITTGFDWLSHETADYNMTSVDVYTKFARDHLAEHGDCQLLEVQELATERRNQDLPSWVPDWSIRMRMEGKSLSSMFEREDCSIAELRQSKANRWKTWVGGGSIMAIRGRIMGIVTSTQPVHLWGHEELMFNELSARWEERNSEMGNKDPDSEDAEWEMVEVEEAKGLNGEMSMKEPPLPFPIESYILSVWADLFDTAPGERTPRSVQRSGGAHWLSGSRLDDYLARGPGTRSTNSNQDGWPYSLPEQSTGFLSHMDMTGPPVPNSIEDHLVKRAKTTVTWSDTRYPASRPVTNKDSVIDGRSIGLFKPYPDMEPASGLEVQHPAAEEAKAAFKMNRPHAWSFDRYLYDGPKQKLVLLPRKAEVGDLVVHFPGARIPFVLRAKKREVEPEDGAMGPKSLFPSREAFDQAFENLRGDGQDGGYFWSYHHVGGCWINEYDETVKGIDKLDHVFLIR</sequence>
<evidence type="ECO:0000313" key="3">
    <source>
        <dbReference type="Proteomes" id="UP001201980"/>
    </source>
</evidence>